<protein>
    <submittedName>
        <fullName evidence="2">GNAT family N-acetyltransferase</fullName>
    </submittedName>
</protein>
<evidence type="ECO:0000313" key="3">
    <source>
        <dbReference type="Proteomes" id="UP001154061"/>
    </source>
</evidence>
<gene>
    <name evidence="2" type="ORF">NDI89_23305</name>
</gene>
<dbReference type="Proteomes" id="UP001154061">
    <property type="component" value="Unassembled WGS sequence"/>
</dbReference>
<dbReference type="InterPro" id="IPR050276">
    <property type="entry name" value="MshD_Acetyltransferase"/>
</dbReference>
<organism evidence="2 3">
    <name type="scientific">Natrinema salsiterrestre</name>
    <dbReference type="NCBI Taxonomy" id="2950540"/>
    <lineage>
        <taxon>Archaea</taxon>
        <taxon>Methanobacteriati</taxon>
        <taxon>Methanobacteriota</taxon>
        <taxon>Stenosarchaea group</taxon>
        <taxon>Halobacteria</taxon>
        <taxon>Halobacteriales</taxon>
        <taxon>Natrialbaceae</taxon>
        <taxon>Natrinema</taxon>
    </lineage>
</organism>
<dbReference type="Pfam" id="PF00583">
    <property type="entry name" value="Acetyltransf_1"/>
    <property type="match status" value="1"/>
</dbReference>
<feature type="domain" description="N-acetyltransferase" evidence="1">
    <location>
        <begin position="41"/>
        <end position="186"/>
    </location>
</feature>
<dbReference type="PANTHER" id="PTHR43617">
    <property type="entry name" value="L-AMINO ACID N-ACETYLTRANSFERASE"/>
    <property type="match status" value="1"/>
</dbReference>
<evidence type="ECO:0000313" key="2">
    <source>
        <dbReference type="EMBL" id="MDF9748496.1"/>
    </source>
</evidence>
<dbReference type="InterPro" id="IPR016181">
    <property type="entry name" value="Acyl_CoA_acyltransferase"/>
</dbReference>
<reference evidence="2" key="1">
    <citation type="submission" date="2022-06" db="EMBL/GenBank/DDBJ databases">
        <title>Natrinema sp. a new haloarchaeum isolate from saline soil.</title>
        <authorList>
            <person name="Strakova D."/>
            <person name="Galisteo C."/>
            <person name="Sanchez-Porro C."/>
            <person name="Ventosa A."/>
        </authorList>
    </citation>
    <scope>NUCLEOTIDE SEQUENCE</scope>
    <source>
        <strain evidence="2">S1CR25-10</strain>
    </source>
</reference>
<dbReference type="GO" id="GO:0016747">
    <property type="term" value="F:acyltransferase activity, transferring groups other than amino-acyl groups"/>
    <property type="evidence" value="ECO:0007669"/>
    <property type="project" value="InterPro"/>
</dbReference>
<comment type="caution">
    <text evidence="2">The sequence shown here is derived from an EMBL/GenBank/DDBJ whole genome shotgun (WGS) entry which is preliminary data.</text>
</comment>
<dbReference type="AlphaFoldDB" id="A0A9Q4LAQ7"/>
<dbReference type="EMBL" id="JAMQOT010000017">
    <property type="protein sequence ID" value="MDF9748496.1"/>
    <property type="molecule type" value="Genomic_DNA"/>
</dbReference>
<dbReference type="SUPFAM" id="SSF55729">
    <property type="entry name" value="Acyl-CoA N-acyltransferases (Nat)"/>
    <property type="match status" value="1"/>
</dbReference>
<name>A0A9Q4LAQ7_9EURY</name>
<keyword evidence="3" id="KW-1185">Reference proteome</keyword>
<accession>A0A9Q4LAQ7</accession>
<dbReference type="Gene3D" id="3.40.630.30">
    <property type="match status" value="1"/>
</dbReference>
<dbReference type="CDD" id="cd04301">
    <property type="entry name" value="NAT_SF"/>
    <property type="match status" value="1"/>
</dbReference>
<dbReference type="PROSITE" id="PS51186">
    <property type="entry name" value="GNAT"/>
    <property type="match status" value="1"/>
</dbReference>
<dbReference type="InterPro" id="IPR000182">
    <property type="entry name" value="GNAT_dom"/>
</dbReference>
<dbReference type="PANTHER" id="PTHR43617:SF34">
    <property type="entry name" value="PUTATIVE-RELATED"/>
    <property type="match status" value="1"/>
</dbReference>
<proteinExistence type="predicted"/>
<dbReference type="RefSeq" id="WP_277525281.1">
    <property type="nucleotide sequence ID" value="NZ_JAMQOT010000017.1"/>
</dbReference>
<sequence length="201" mass="22304">MGTKTDMTGTSCNIWDNSECQGTPYCPPRCPRFEGKDGTPLLVRPYESDDRDALVSMYADLDLYSRAMGLPPATVPKIDDWLGRLLSNGWSLVALDGSRVIGHVAVVPADSSAPEFLIFVHQDYQNNALGTELIKQLVAYAGDKDHSGLTLEVSKGNKRAITVYENIGFDVTERKLSELEMELDLETSFVKRLQRPPADRH</sequence>
<evidence type="ECO:0000259" key="1">
    <source>
        <dbReference type="PROSITE" id="PS51186"/>
    </source>
</evidence>